<keyword evidence="1" id="KW-0472">Membrane</keyword>
<reference evidence="3" key="1">
    <citation type="journal article" date="2019" name="Int. J. Syst. Evol. Microbiol.">
        <title>The Global Catalogue of Microorganisms (GCM) 10K type strain sequencing project: providing services to taxonomists for standard genome sequencing and annotation.</title>
        <authorList>
            <consortium name="The Broad Institute Genomics Platform"/>
            <consortium name="The Broad Institute Genome Sequencing Center for Infectious Disease"/>
            <person name="Wu L."/>
            <person name="Ma J."/>
        </authorList>
    </citation>
    <scope>NUCLEOTIDE SEQUENCE [LARGE SCALE GENOMIC DNA]</scope>
    <source>
        <strain evidence="3">JCM 31202</strain>
    </source>
</reference>
<comment type="caution">
    <text evidence="2">The sequence shown here is derived from an EMBL/GenBank/DDBJ whole genome shotgun (WGS) entry which is preliminary data.</text>
</comment>
<protein>
    <submittedName>
        <fullName evidence="2">Uncharacterized protein</fullName>
    </submittedName>
</protein>
<dbReference type="InterPro" id="IPR036259">
    <property type="entry name" value="MFS_trans_sf"/>
</dbReference>
<name>A0ABW3EP03_9ACTN</name>
<organism evidence="2 3">
    <name type="scientific">Actinomadura sediminis</name>
    <dbReference type="NCBI Taxonomy" id="1038904"/>
    <lineage>
        <taxon>Bacteria</taxon>
        <taxon>Bacillati</taxon>
        <taxon>Actinomycetota</taxon>
        <taxon>Actinomycetes</taxon>
        <taxon>Streptosporangiales</taxon>
        <taxon>Thermomonosporaceae</taxon>
        <taxon>Actinomadura</taxon>
    </lineage>
</organism>
<dbReference type="Proteomes" id="UP001596972">
    <property type="component" value="Unassembled WGS sequence"/>
</dbReference>
<evidence type="ECO:0000313" key="3">
    <source>
        <dbReference type="Proteomes" id="UP001596972"/>
    </source>
</evidence>
<keyword evidence="1" id="KW-1133">Transmembrane helix</keyword>
<sequence length="143" mass="14410">MGLKTAVIDNSAAFGFSIMITSSFGALNKLAGSPSLVDIFGFAMGAAAAFTLLQAVTTEGFRRRPGTGPREVDLLGTALGIVSVALGLGAAVAAGLALPAGAAWPVGAFVAAMAFTLGQALLLMLAVQLERLRGDPEADDEDE</sequence>
<proteinExistence type="predicted"/>
<feature type="transmembrane region" description="Helical" evidence="1">
    <location>
        <begin position="39"/>
        <end position="57"/>
    </location>
</feature>
<gene>
    <name evidence="2" type="ORF">ACFQ11_16890</name>
</gene>
<feature type="transmembrane region" description="Helical" evidence="1">
    <location>
        <begin position="104"/>
        <end position="127"/>
    </location>
</feature>
<evidence type="ECO:0000256" key="1">
    <source>
        <dbReference type="SAM" id="Phobius"/>
    </source>
</evidence>
<accession>A0ABW3EP03</accession>
<feature type="transmembrane region" description="Helical" evidence="1">
    <location>
        <begin position="78"/>
        <end position="98"/>
    </location>
</feature>
<dbReference type="EMBL" id="JBHTJA010000030">
    <property type="protein sequence ID" value="MFD0902081.1"/>
    <property type="molecule type" value="Genomic_DNA"/>
</dbReference>
<keyword evidence="3" id="KW-1185">Reference proteome</keyword>
<keyword evidence="1" id="KW-0812">Transmembrane</keyword>
<evidence type="ECO:0000313" key="2">
    <source>
        <dbReference type="EMBL" id="MFD0902081.1"/>
    </source>
</evidence>
<dbReference type="RefSeq" id="WP_378299516.1">
    <property type="nucleotide sequence ID" value="NZ_JBHTJA010000030.1"/>
</dbReference>
<feature type="transmembrane region" description="Helical" evidence="1">
    <location>
        <begin position="7"/>
        <end position="27"/>
    </location>
</feature>
<dbReference type="SUPFAM" id="SSF103473">
    <property type="entry name" value="MFS general substrate transporter"/>
    <property type="match status" value="1"/>
</dbReference>